<dbReference type="RefSeq" id="WP_243133720.1">
    <property type="nucleotide sequence ID" value="NZ_JANKAG010000001.1"/>
</dbReference>
<comment type="caution">
    <text evidence="1">The sequence shown here is derived from an EMBL/GenBank/DDBJ whole genome shotgun (WGS) entry which is preliminary data.</text>
</comment>
<organism evidence="1 2">
    <name type="scientific">Clostridium symbiosum</name>
    <name type="common">Bacteroides symbiosus</name>
    <dbReference type="NCBI Taxonomy" id="1512"/>
    <lineage>
        <taxon>Bacteria</taxon>
        <taxon>Bacillati</taxon>
        <taxon>Bacillota</taxon>
        <taxon>Clostridia</taxon>
        <taxon>Lachnospirales</taxon>
        <taxon>Lachnospiraceae</taxon>
        <taxon>Otoolea</taxon>
    </lineage>
</organism>
<evidence type="ECO:0000313" key="1">
    <source>
        <dbReference type="EMBL" id="MDB2001151.1"/>
    </source>
</evidence>
<evidence type="ECO:0000313" key="2">
    <source>
        <dbReference type="Proteomes" id="UP001300871"/>
    </source>
</evidence>
<gene>
    <name evidence="1" type="ORF">PM006_13155</name>
</gene>
<dbReference type="AlphaFoldDB" id="A0AAW6AWR1"/>
<proteinExistence type="predicted"/>
<dbReference type="GeneID" id="57969554"/>
<name>A0AAW6AWR1_CLOSY</name>
<reference evidence="1" key="1">
    <citation type="submission" date="2023-01" db="EMBL/GenBank/DDBJ databases">
        <title>Human gut microbiome strain richness.</title>
        <authorList>
            <person name="Chen-Liaw A."/>
        </authorList>
    </citation>
    <scope>NUCLEOTIDE SEQUENCE</scope>
    <source>
        <strain evidence="1">B1_m1001713B170214d0_201011</strain>
    </source>
</reference>
<accession>A0AAW6AWR1</accession>
<dbReference type="Proteomes" id="UP001300871">
    <property type="component" value="Unassembled WGS sequence"/>
</dbReference>
<protein>
    <submittedName>
        <fullName evidence="1">Uncharacterized protein</fullName>
    </submittedName>
</protein>
<sequence>MKRITLEEIEKNGKFETYEALYRHILSEISSGRLSPVKASGINGKKPALYLRYWVTEEEKDYGRMSRLT</sequence>
<dbReference type="EMBL" id="JAQLGM010000032">
    <property type="protein sequence ID" value="MDB2001151.1"/>
    <property type="molecule type" value="Genomic_DNA"/>
</dbReference>